<dbReference type="EMBL" id="SLVV01000005">
    <property type="protein sequence ID" value="TCN25490.1"/>
    <property type="molecule type" value="Genomic_DNA"/>
</dbReference>
<feature type="domain" description="Phage head morphogenesis" evidence="1">
    <location>
        <begin position="148"/>
        <end position="250"/>
    </location>
</feature>
<dbReference type="Pfam" id="PF04233">
    <property type="entry name" value="Phage_Mu_F"/>
    <property type="match status" value="1"/>
</dbReference>
<evidence type="ECO:0000313" key="2">
    <source>
        <dbReference type="EMBL" id="TCN25490.1"/>
    </source>
</evidence>
<organism evidence="2 3">
    <name type="scientific">Mesobacillus foraminis</name>
    <dbReference type="NCBI Taxonomy" id="279826"/>
    <lineage>
        <taxon>Bacteria</taxon>
        <taxon>Bacillati</taxon>
        <taxon>Bacillota</taxon>
        <taxon>Bacilli</taxon>
        <taxon>Bacillales</taxon>
        <taxon>Bacillaceae</taxon>
        <taxon>Mesobacillus</taxon>
    </lineage>
</organism>
<accession>A0A4V2RDN5</accession>
<evidence type="ECO:0000259" key="1">
    <source>
        <dbReference type="Pfam" id="PF04233"/>
    </source>
</evidence>
<evidence type="ECO:0000313" key="3">
    <source>
        <dbReference type="Proteomes" id="UP000295689"/>
    </source>
</evidence>
<name>A0A4V2RDN5_9BACI</name>
<keyword evidence="3" id="KW-1185">Reference proteome</keyword>
<dbReference type="Proteomes" id="UP000295689">
    <property type="component" value="Unassembled WGS sequence"/>
</dbReference>
<reference evidence="2 3" key="1">
    <citation type="journal article" date="2015" name="Stand. Genomic Sci.">
        <title>Genomic Encyclopedia of Bacterial and Archaeal Type Strains, Phase III: the genomes of soil and plant-associated and newly described type strains.</title>
        <authorList>
            <person name="Whitman W.B."/>
            <person name="Woyke T."/>
            <person name="Klenk H.P."/>
            <person name="Zhou Y."/>
            <person name="Lilburn T.G."/>
            <person name="Beck B.J."/>
            <person name="De Vos P."/>
            <person name="Vandamme P."/>
            <person name="Eisen J.A."/>
            <person name="Garrity G."/>
            <person name="Hugenholtz P."/>
            <person name="Kyrpides N.C."/>
        </authorList>
    </citation>
    <scope>NUCLEOTIDE SEQUENCE [LARGE SCALE GENOMIC DNA]</scope>
    <source>
        <strain evidence="2 3">CV53</strain>
    </source>
</reference>
<sequence>MLKYLLLIKTLLEQLVTGNITGLLQVFKSSLNTVQKDIAALLMPYMVDGKLNVPLKQRGKLIKQLDKTLREQANVIGKKDIEVTSKILNQSATESYYRTGFLLEAGLDEAIKLNPLKANELRAIVNTPIHEDMFSDRIWKNKAKLVKQVRYSFEQAMINGTDPRKLAKEVQRTFNVSAYESRRLINNEVARVSRQAQDQVYEQAGVKEVMFDATLDKKTSHFCREHDGQFYKFGEHPKIPEETHVQCRSDIIPIVDGWKPRVKRENIKNEDGVKPIIDYSNYSQWMKDKGFN</sequence>
<gene>
    <name evidence="2" type="ORF">EV146_105147</name>
</gene>
<comment type="caution">
    <text evidence="2">The sequence shown here is derived from an EMBL/GenBank/DDBJ whole genome shotgun (WGS) entry which is preliminary data.</text>
</comment>
<dbReference type="InterPro" id="IPR006528">
    <property type="entry name" value="Phage_head_morphogenesis_dom"/>
</dbReference>
<protein>
    <submittedName>
        <fullName evidence="2">SPP1 gp7 family putative phage head morphogenesis protein</fullName>
    </submittedName>
</protein>
<proteinExistence type="predicted"/>
<dbReference type="RefSeq" id="WP_181215843.1">
    <property type="nucleotide sequence ID" value="NZ_JABUHM010000003.1"/>
</dbReference>
<dbReference type="AlphaFoldDB" id="A0A4V2RDN5"/>
<dbReference type="NCBIfam" id="TIGR01641">
    <property type="entry name" value="phageSPP1_gp7"/>
    <property type="match status" value="1"/>
</dbReference>